<feature type="domain" description="Thioredoxin" evidence="1">
    <location>
        <begin position="7"/>
        <end position="162"/>
    </location>
</feature>
<dbReference type="GO" id="GO:0016853">
    <property type="term" value="F:isomerase activity"/>
    <property type="evidence" value="ECO:0007669"/>
    <property type="project" value="UniProtKB-KW"/>
</dbReference>
<dbReference type="CDD" id="cd02966">
    <property type="entry name" value="TlpA_like_family"/>
    <property type="match status" value="1"/>
</dbReference>
<sequence>MSNQLEHINVFNAPEFNVNQWIDAEGNKTESIKLSDFKGKFKVVYCFQSWCPGCHSKGLPDLKKMVEALKGNDNVEFLAIQTVFEGHEENTYEKIIETQKQYDLKIPFGHDAGDDGKSISNVMRNYQTGGTPWFLFIDKKDNVVFSDFHLNPDAAIELLKTM</sequence>
<dbReference type="EMBL" id="MDJD01000043">
    <property type="protein sequence ID" value="OEK07808.1"/>
    <property type="molecule type" value="Genomic_DNA"/>
</dbReference>
<dbReference type="GO" id="GO:0016491">
    <property type="term" value="F:oxidoreductase activity"/>
    <property type="evidence" value="ECO:0007669"/>
    <property type="project" value="InterPro"/>
</dbReference>
<dbReference type="PANTHER" id="PTHR42852">
    <property type="entry name" value="THIOL:DISULFIDE INTERCHANGE PROTEIN DSBE"/>
    <property type="match status" value="1"/>
</dbReference>
<dbReference type="Pfam" id="PF00578">
    <property type="entry name" value="AhpC-TSA"/>
    <property type="match status" value="1"/>
</dbReference>
<dbReference type="Proteomes" id="UP000095713">
    <property type="component" value="Unassembled WGS sequence"/>
</dbReference>
<comment type="caution">
    <text evidence="2">The sequence shown here is derived from an EMBL/GenBank/DDBJ whole genome shotgun (WGS) entry which is preliminary data.</text>
</comment>
<reference evidence="2 3" key="1">
    <citation type="submission" date="2016-05" db="EMBL/GenBank/DDBJ databases">
        <title>Draft Genome Sequence of Algibacter sp. Strain SK-16 Isolated from the Surface Water of Aburatsubo Inlet.</title>
        <authorList>
            <person name="Wong S.-K."/>
            <person name="Yoshizawa S."/>
            <person name="Nakajima Y."/>
            <person name="Ogura Y."/>
            <person name="Tetsuya H."/>
            <person name="Hamasaki K."/>
        </authorList>
    </citation>
    <scope>NUCLEOTIDE SEQUENCE [LARGE SCALE GENOMIC DNA]</scope>
    <source>
        <strain evidence="2 3">SK-16</strain>
    </source>
</reference>
<dbReference type="STRING" id="1849968.A8C32_15080"/>
<organism evidence="2 3">
    <name type="scientific">Flavivirga aquatica</name>
    <dbReference type="NCBI Taxonomy" id="1849968"/>
    <lineage>
        <taxon>Bacteria</taxon>
        <taxon>Pseudomonadati</taxon>
        <taxon>Bacteroidota</taxon>
        <taxon>Flavobacteriia</taxon>
        <taxon>Flavobacteriales</taxon>
        <taxon>Flavobacteriaceae</taxon>
        <taxon>Flavivirga</taxon>
    </lineage>
</organism>
<dbReference type="OrthoDB" id="9811352at2"/>
<evidence type="ECO:0000259" key="1">
    <source>
        <dbReference type="PROSITE" id="PS51352"/>
    </source>
</evidence>
<gene>
    <name evidence="2" type="ORF">A8C32_15080</name>
</gene>
<dbReference type="InterPro" id="IPR000866">
    <property type="entry name" value="AhpC/TSA"/>
</dbReference>
<dbReference type="GO" id="GO:0016209">
    <property type="term" value="F:antioxidant activity"/>
    <property type="evidence" value="ECO:0007669"/>
    <property type="project" value="InterPro"/>
</dbReference>
<dbReference type="AlphaFoldDB" id="A0A1E5T8Z0"/>
<evidence type="ECO:0000313" key="3">
    <source>
        <dbReference type="Proteomes" id="UP000095713"/>
    </source>
</evidence>
<proteinExistence type="predicted"/>
<evidence type="ECO:0000313" key="2">
    <source>
        <dbReference type="EMBL" id="OEK07808.1"/>
    </source>
</evidence>
<dbReference type="InterPro" id="IPR013766">
    <property type="entry name" value="Thioredoxin_domain"/>
</dbReference>
<dbReference type="PANTHER" id="PTHR42852:SF17">
    <property type="entry name" value="THIOREDOXIN-LIKE PROTEIN HI_1115"/>
    <property type="match status" value="1"/>
</dbReference>
<dbReference type="InterPro" id="IPR036249">
    <property type="entry name" value="Thioredoxin-like_sf"/>
</dbReference>
<name>A0A1E5T8Z0_9FLAO</name>
<keyword evidence="2" id="KW-0413">Isomerase</keyword>
<keyword evidence="3" id="KW-1185">Reference proteome</keyword>
<dbReference type="Gene3D" id="3.40.30.10">
    <property type="entry name" value="Glutaredoxin"/>
    <property type="match status" value="1"/>
</dbReference>
<accession>A0A1E5T8Z0</accession>
<dbReference type="InterPro" id="IPR050553">
    <property type="entry name" value="Thioredoxin_ResA/DsbE_sf"/>
</dbReference>
<dbReference type="SUPFAM" id="SSF52833">
    <property type="entry name" value="Thioredoxin-like"/>
    <property type="match status" value="1"/>
</dbReference>
<protein>
    <submittedName>
        <fullName evidence="2">Thiol-disulfide isomerase</fullName>
    </submittedName>
</protein>
<dbReference type="PROSITE" id="PS51352">
    <property type="entry name" value="THIOREDOXIN_2"/>
    <property type="match status" value="1"/>
</dbReference>